<feature type="region of interest" description="Disordered" evidence="1">
    <location>
        <begin position="433"/>
        <end position="456"/>
    </location>
</feature>
<evidence type="ECO:0000313" key="4">
    <source>
        <dbReference type="Proteomes" id="UP000250744"/>
    </source>
</evidence>
<evidence type="ECO:0000313" key="3">
    <source>
        <dbReference type="EMBL" id="RAU17640.1"/>
    </source>
</evidence>
<dbReference type="RefSeq" id="WP_112159491.1">
    <property type="nucleotide sequence ID" value="NZ_QKRX01000008.1"/>
</dbReference>
<gene>
    <name evidence="3" type="ORF">DN062_11565</name>
</gene>
<comment type="caution">
    <text evidence="3">The sequence shown here is derived from an EMBL/GenBank/DDBJ whole genome shotgun (WGS) entry which is preliminary data.</text>
</comment>
<accession>A0A364NKW9</accession>
<dbReference type="PANTHER" id="PTHR42923">
    <property type="entry name" value="PROTOPORPHYRINOGEN OXIDASE"/>
    <property type="match status" value="1"/>
</dbReference>
<dbReference type="InterPro" id="IPR002937">
    <property type="entry name" value="Amino_oxidase"/>
</dbReference>
<reference evidence="3 4" key="1">
    <citation type="submission" date="2018-06" db="EMBL/GenBank/DDBJ databases">
        <title>Nitrincola tibetense sp. nov., isolated from Lake XuguoCo on Tibetan Plateau.</title>
        <authorList>
            <person name="Xing P."/>
        </authorList>
    </citation>
    <scope>NUCLEOTIDE SEQUENCE [LARGE SCALE GENOMIC DNA]</scope>
    <source>
        <strain evidence="4">xg18</strain>
    </source>
</reference>
<organism evidence="3 4">
    <name type="scientific">Nitrincola tibetensis</name>
    <dbReference type="NCBI Taxonomy" id="2219697"/>
    <lineage>
        <taxon>Bacteria</taxon>
        <taxon>Pseudomonadati</taxon>
        <taxon>Pseudomonadota</taxon>
        <taxon>Gammaproteobacteria</taxon>
        <taxon>Oceanospirillales</taxon>
        <taxon>Oceanospirillaceae</taxon>
        <taxon>Nitrincola</taxon>
    </lineage>
</organism>
<dbReference type="AlphaFoldDB" id="A0A364NKW9"/>
<dbReference type="PANTHER" id="PTHR42923:SF17">
    <property type="entry name" value="AMINE OXIDASE DOMAIN-CONTAINING PROTEIN"/>
    <property type="match status" value="1"/>
</dbReference>
<evidence type="ECO:0000259" key="2">
    <source>
        <dbReference type="Pfam" id="PF01593"/>
    </source>
</evidence>
<sequence>MNVKVIRPLKIAVIGSGISGLSCAWLLNQHHNVTLFEKDDRPGGHSNTVAVDYADGTQINVDTGFIVFNPVNYPNLVNFFEHLEVESLETEMSFAVSLNHGEVEYSGTDLNGLFAQRRNIFKPSFWLLIKDLLRFYKESDSMATNPATATMSLGELLKHHGYGDAFIQQHLVPMGAAIWSTPAKQMLEYPAQTFLRFCQNHGLVQLKDRPQWRTVKGGSRVYVQKIVEALGDNLRLNQHIHKIHRHNGKVILEDLHGKRETFDHVVLACHADQSLEMLSEPTLEEQQLLKHFPYQRNRAILHNDPALMPKRKAAWASWNYLAEGKNHSTDTLSVTYWMNRLQHLPEEKPLFVTLNPLNEPKEGSICRSYLYDHPAFTLESIKAQESLWNLQGVKNTWFCGAWFGYGFHEDGLQSGLAVAESLGGIKRPWSLENPNSRIHVHPPKRPEKGLKQEAVA</sequence>
<dbReference type="GO" id="GO:0016491">
    <property type="term" value="F:oxidoreductase activity"/>
    <property type="evidence" value="ECO:0007669"/>
    <property type="project" value="InterPro"/>
</dbReference>
<keyword evidence="4" id="KW-1185">Reference proteome</keyword>
<dbReference type="Gene3D" id="3.30.70.1990">
    <property type="match status" value="1"/>
</dbReference>
<feature type="domain" description="Amine oxidase" evidence="2">
    <location>
        <begin position="18"/>
        <end position="295"/>
    </location>
</feature>
<dbReference type="OrthoDB" id="20837at2"/>
<protein>
    <submittedName>
        <fullName evidence="3">NAD/FAD-binding protein</fullName>
    </submittedName>
</protein>
<dbReference type="SUPFAM" id="SSF51905">
    <property type="entry name" value="FAD/NAD(P)-binding domain"/>
    <property type="match status" value="1"/>
</dbReference>
<dbReference type="Gene3D" id="1.10.405.20">
    <property type="match status" value="1"/>
</dbReference>
<proteinExistence type="predicted"/>
<dbReference type="PROSITE" id="PS51257">
    <property type="entry name" value="PROKAR_LIPOPROTEIN"/>
    <property type="match status" value="1"/>
</dbReference>
<name>A0A364NKW9_9GAMM</name>
<dbReference type="InterPro" id="IPR036188">
    <property type="entry name" value="FAD/NAD-bd_sf"/>
</dbReference>
<feature type="compositionally biased region" description="Basic and acidic residues" evidence="1">
    <location>
        <begin position="444"/>
        <end position="456"/>
    </location>
</feature>
<dbReference type="FunFam" id="1.10.405.20:FF:000001">
    <property type="entry name" value="Amine oxidase"/>
    <property type="match status" value="1"/>
</dbReference>
<dbReference type="EMBL" id="QKRX01000008">
    <property type="protein sequence ID" value="RAU17640.1"/>
    <property type="molecule type" value="Genomic_DNA"/>
</dbReference>
<dbReference type="Pfam" id="PF01593">
    <property type="entry name" value="Amino_oxidase"/>
    <property type="match status" value="1"/>
</dbReference>
<dbReference type="Proteomes" id="UP000250744">
    <property type="component" value="Unassembled WGS sequence"/>
</dbReference>
<dbReference type="InterPro" id="IPR050464">
    <property type="entry name" value="Zeta_carotene_desat/Oxidored"/>
</dbReference>
<dbReference type="Gene3D" id="3.50.50.60">
    <property type="entry name" value="FAD/NAD(P)-binding domain"/>
    <property type="match status" value="1"/>
</dbReference>
<evidence type="ECO:0000256" key="1">
    <source>
        <dbReference type="SAM" id="MobiDB-lite"/>
    </source>
</evidence>